<dbReference type="OMA" id="YGPYGWL"/>
<evidence type="ECO:0000256" key="3">
    <source>
        <dbReference type="ARBA" id="ARBA00022679"/>
    </source>
</evidence>
<evidence type="ECO:0000256" key="6">
    <source>
        <dbReference type="ARBA" id="ARBA00022741"/>
    </source>
</evidence>
<keyword evidence="5" id="KW-0479">Metal-binding</keyword>
<evidence type="ECO:0000256" key="2">
    <source>
        <dbReference type="ARBA" id="ARBA00009747"/>
    </source>
</evidence>
<dbReference type="STRING" id="225164.V3ZJZ7"/>
<organism evidence="10 11">
    <name type="scientific">Lottia gigantea</name>
    <name type="common">Giant owl limpet</name>
    <dbReference type="NCBI Taxonomy" id="225164"/>
    <lineage>
        <taxon>Eukaryota</taxon>
        <taxon>Metazoa</taxon>
        <taxon>Spiralia</taxon>
        <taxon>Lophotrochozoa</taxon>
        <taxon>Mollusca</taxon>
        <taxon>Gastropoda</taxon>
        <taxon>Patellogastropoda</taxon>
        <taxon>Lottioidea</taxon>
        <taxon>Lottiidae</taxon>
        <taxon>Lottia</taxon>
    </lineage>
</organism>
<dbReference type="NCBIfam" id="NF000658">
    <property type="entry name" value="PRK00029.1"/>
    <property type="match status" value="1"/>
</dbReference>
<dbReference type="CTD" id="20232055"/>
<dbReference type="OrthoDB" id="10254721at2759"/>
<evidence type="ECO:0000256" key="5">
    <source>
        <dbReference type="ARBA" id="ARBA00022723"/>
    </source>
</evidence>
<evidence type="ECO:0000256" key="4">
    <source>
        <dbReference type="ARBA" id="ARBA00022695"/>
    </source>
</evidence>
<dbReference type="Pfam" id="PF02696">
    <property type="entry name" value="SelO"/>
    <property type="match status" value="1"/>
</dbReference>
<keyword evidence="3" id="KW-0808">Transferase</keyword>
<dbReference type="PANTHER" id="PTHR12153">
    <property type="entry name" value="SELENOPROTEIN O"/>
    <property type="match status" value="1"/>
</dbReference>
<dbReference type="Proteomes" id="UP000030746">
    <property type="component" value="Unassembled WGS sequence"/>
</dbReference>
<protein>
    <recommendedName>
        <fullName evidence="9">Selenoprotein O</fullName>
    </recommendedName>
</protein>
<dbReference type="HOGENOM" id="CLU_010245_4_0_1"/>
<dbReference type="GeneID" id="20232055"/>
<dbReference type="PANTHER" id="PTHR12153:SF18">
    <property type="entry name" value="SELENOPROTEIN O"/>
    <property type="match status" value="1"/>
</dbReference>
<proteinExistence type="inferred from homology"/>
<evidence type="ECO:0000256" key="7">
    <source>
        <dbReference type="ARBA" id="ARBA00022840"/>
    </source>
</evidence>
<dbReference type="GO" id="GO:0005524">
    <property type="term" value="F:ATP binding"/>
    <property type="evidence" value="ECO:0007669"/>
    <property type="project" value="UniProtKB-KW"/>
</dbReference>
<accession>V3ZJZ7</accession>
<keyword evidence="6" id="KW-0547">Nucleotide-binding</keyword>
<evidence type="ECO:0000256" key="9">
    <source>
        <dbReference type="ARBA" id="ARBA00031547"/>
    </source>
</evidence>
<dbReference type="KEGG" id="lgi:LOTGIDRAFT_122035"/>
<dbReference type="GO" id="GO:0016779">
    <property type="term" value="F:nucleotidyltransferase activity"/>
    <property type="evidence" value="ECO:0007669"/>
    <property type="project" value="UniProtKB-KW"/>
</dbReference>
<evidence type="ECO:0000256" key="1">
    <source>
        <dbReference type="ARBA" id="ARBA00001946"/>
    </source>
</evidence>
<dbReference type="HAMAP" id="MF_00692">
    <property type="entry name" value="SelO"/>
    <property type="match status" value="1"/>
</dbReference>
<dbReference type="RefSeq" id="XP_009057684.1">
    <property type="nucleotide sequence ID" value="XM_009059436.1"/>
</dbReference>
<dbReference type="GO" id="GO:0046872">
    <property type="term" value="F:metal ion binding"/>
    <property type="evidence" value="ECO:0007669"/>
    <property type="project" value="UniProtKB-KW"/>
</dbReference>
<gene>
    <name evidence="10" type="ORF">LOTGIDRAFT_122035</name>
</gene>
<dbReference type="InterPro" id="IPR003846">
    <property type="entry name" value="SelO"/>
</dbReference>
<evidence type="ECO:0000313" key="10">
    <source>
        <dbReference type="EMBL" id="ESO91618.1"/>
    </source>
</evidence>
<comment type="cofactor">
    <cofactor evidence="1">
        <name>Mg(2+)</name>
        <dbReference type="ChEBI" id="CHEBI:18420"/>
    </cofactor>
</comment>
<keyword evidence="7" id="KW-0067">ATP-binding</keyword>
<evidence type="ECO:0000256" key="8">
    <source>
        <dbReference type="ARBA" id="ARBA00022842"/>
    </source>
</evidence>
<name>V3ZJZ7_LOTGI</name>
<keyword evidence="11" id="KW-1185">Reference proteome</keyword>
<evidence type="ECO:0000313" key="11">
    <source>
        <dbReference type="Proteomes" id="UP000030746"/>
    </source>
</evidence>
<reference evidence="10 11" key="1">
    <citation type="journal article" date="2013" name="Nature">
        <title>Insights into bilaterian evolution from three spiralian genomes.</title>
        <authorList>
            <person name="Simakov O."/>
            <person name="Marletaz F."/>
            <person name="Cho S.J."/>
            <person name="Edsinger-Gonzales E."/>
            <person name="Havlak P."/>
            <person name="Hellsten U."/>
            <person name="Kuo D.H."/>
            <person name="Larsson T."/>
            <person name="Lv J."/>
            <person name="Arendt D."/>
            <person name="Savage R."/>
            <person name="Osoegawa K."/>
            <person name="de Jong P."/>
            <person name="Grimwood J."/>
            <person name="Chapman J.A."/>
            <person name="Shapiro H."/>
            <person name="Aerts A."/>
            <person name="Otillar R.P."/>
            <person name="Terry A.Y."/>
            <person name="Boore J.L."/>
            <person name="Grigoriev I.V."/>
            <person name="Lindberg D.R."/>
            <person name="Seaver E.C."/>
            <person name="Weisblat D.A."/>
            <person name="Putnam N.H."/>
            <person name="Rokhsar D.S."/>
        </authorList>
    </citation>
    <scope>NUCLEOTIDE SEQUENCE [LARGE SCALE GENOMIC DNA]</scope>
</reference>
<comment type="similarity">
    <text evidence="2">Belongs to the SELO family.</text>
</comment>
<dbReference type="EMBL" id="KB202237">
    <property type="protein sequence ID" value="ESO91618.1"/>
    <property type="molecule type" value="Genomic_DNA"/>
</dbReference>
<dbReference type="AlphaFoldDB" id="V3ZJZ7"/>
<keyword evidence="4" id="KW-0548">Nucleotidyltransferase</keyword>
<sequence length="536" mass="61701">MKSINFCKAPKYEDLTKWPFPNSKLLYNTFPIDPEERNFVRRVSGAIFSKVNPEPLKTPVKLVAFSADVLNSILDLNSNVTTEKSFTDLVAGSLIVKGSVPLSHRYGGHQFGYWAEQLGDGRAVMLGEYVNTKGQRWELQLKGSGKTPYSRRGDGRAVLRSSIREFLCSEAMYYLGIPTSRAAGIVVSQDEVVRDQFYDGHPQIEQAAVVLRLAPSWFRFGSLEILEKSGEMDLLKKLVDFIIQEHFHSIVSQSDEKYTEFFWNVVTETASLVAQWQSVGFAHGVCNTDNFSLLSITIDYGPFGFLEEYKPSFVPNTSDDEGRYCYEKQPDVAIFNLEKLQTALRPLLKEEKQNSLSEIMKQFSVIYKIKFMEIFRRKLGLQKNLGEEDEQLVAMFLKMMEDKKSDFTITFRNLGEITLAALTRNKIPKKFWSLKKLQKHKWFENWIKTYVERFAFEEISDFQRRKIMSETNPKYILRNWMAQQAIEGAENGDFSEVKKLLRVLSRPFVTQLEAELSHYSSKPPSWSKTLQVSCSS</sequence>
<keyword evidence="8" id="KW-0460">Magnesium</keyword>